<organism evidence="10 11">
    <name type="scientific">Nonomuraea polychroma</name>
    <dbReference type="NCBI Taxonomy" id="46176"/>
    <lineage>
        <taxon>Bacteria</taxon>
        <taxon>Bacillati</taxon>
        <taxon>Actinomycetota</taxon>
        <taxon>Actinomycetes</taxon>
        <taxon>Streptosporangiales</taxon>
        <taxon>Streptosporangiaceae</taxon>
        <taxon>Nonomuraea</taxon>
    </lineage>
</organism>
<dbReference type="Pfam" id="PF07730">
    <property type="entry name" value="HisKA_3"/>
    <property type="match status" value="1"/>
</dbReference>
<evidence type="ECO:0000313" key="10">
    <source>
        <dbReference type="EMBL" id="RVX39792.1"/>
    </source>
</evidence>
<evidence type="ECO:0000256" key="5">
    <source>
        <dbReference type="ARBA" id="ARBA00022741"/>
    </source>
</evidence>
<keyword evidence="7" id="KW-0067">ATP-binding</keyword>
<dbReference type="PANTHER" id="PTHR24421:SF10">
    <property type="entry name" value="NITRATE_NITRITE SENSOR PROTEIN NARQ"/>
    <property type="match status" value="1"/>
</dbReference>
<keyword evidence="6 10" id="KW-0418">Kinase</keyword>
<dbReference type="EC" id="2.7.13.3" evidence="2"/>
<dbReference type="SMART" id="SM00387">
    <property type="entry name" value="HATPase_c"/>
    <property type="match status" value="1"/>
</dbReference>
<dbReference type="Proteomes" id="UP000284824">
    <property type="component" value="Unassembled WGS sequence"/>
</dbReference>
<keyword evidence="3" id="KW-0597">Phosphoprotein</keyword>
<name>A0A438M216_9ACTN</name>
<dbReference type="GO" id="GO:0046983">
    <property type="term" value="F:protein dimerization activity"/>
    <property type="evidence" value="ECO:0007669"/>
    <property type="project" value="InterPro"/>
</dbReference>
<dbReference type="Pfam" id="PF02518">
    <property type="entry name" value="HATPase_c"/>
    <property type="match status" value="1"/>
</dbReference>
<gene>
    <name evidence="10" type="ORF">EDD27_2165</name>
</gene>
<reference evidence="10 11" key="1">
    <citation type="submission" date="2019-01" db="EMBL/GenBank/DDBJ databases">
        <title>Sequencing the genomes of 1000 actinobacteria strains.</title>
        <authorList>
            <person name="Klenk H.-P."/>
        </authorList>
    </citation>
    <scope>NUCLEOTIDE SEQUENCE [LARGE SCALE GENOMIC DNA]</scope>
    <source>
        <strain evidence="10 11">DSM 43925</strain>
    </source>
</reference>
<dbReference type="CDD" id="cd16917">
    <property type="entry name" value="HATPase_UhpB-NarQ-NarX-like"/>
    <property type="match status" value="1"/>
</dbReference>
<dbReference type="Gene3D" id="3.30.565.10">
    <property type="entry name" value="Histidine kinase-like ATPase, C-terminal domain"/>
    <property type="match status" value="1"/>
</dbReference>
<evidence type="ECO:0000313" key="11">
    <source>
        <dbReference type="Proteomes" id="UP000284824"/>
    </source>
</evidence>
<evidence type="ECO:0000256" key="3">
    <source>
        <dbReference type="ARBA" id="ARBA00022553"/>
    </source>
</evidence>
<dbReference type="InterPro" id="IPR005467">
    <property type="entry name" value="His_kinase_dom"/>
</dbReference>
<dbReference type="PANTHER" id="PTHR24421">
    <property type="entry name" value="NITRATE/NITRITE SENSOR PROTEIN NARX-RELATED"/>
    <property type="match status" value="1"/>
</dbReference>
<dbReference type="SUPFAM" id="SSF55874">
    <property type="entry name" value="ATPase domain of HSP90 chaperone/DNA topoisomerase II/histidine kinase"/>
    <property type="match status" value="1"/>
</dbReference>
<comment type="caution">
    <text evidence="10">The sequence shown here is derived from an EMBL/GenBank/DDBJ whole genome shotgun (WGS) entry which is preliminary data.</text>
</comment>
<dbReference type="Gene3D" id="1.20.5.1930">
    <property type="match status" value="1"/>
</dbReference>
<dbReference type="InterPro" id="IPR050482">
    <property type="entry name" value="Sensor_HK_TwoCompSys"/>
</dbReference>
<sequence length="341" mass="37763">MAAYERALHAAGSPLANDRSRWEQAKEHARRSLIDLVASLRAGAIRVAEDDTLRARDTDTATVAPSPNPTDSWQAAAIFFEITLMHVLRRMNESDHSSGLIPLTTASLYRSISRHIEESCMAHSGFLLNRIHKAHVEERRRIARELHDRVGHDASMALRSIELAIISQDDPAQALRTLKTAQVAVQEILRSVRALTSDLRLQEPLASLEQGLEVFIASVKSPGMDVRLRVNGNETWASPEVRDESFFILREAIRNAAKHGAPALILVRVDIAPHELRATVEDDGCGFDPRLPRRSGGAGLCTMAERADLIGGTVTVMRRPSRGCKVELIVPLVRRASLQRR</sequence>
<protein>
    <recommendedName>
        <fullName evidence="2">histidine kinase</fullName>
        <ecNumber evidence="2">2.7.13.3</ecNumber>
    </recommendedName>
</protein>
<evidence type="ECO:0000256" key="6">
    <source>
        <dbReference type="ARBA" id="ARBA00022777"/>
    </source>
</evidence>
<evidence type="ECO:0000256" key="2">
    <source>
        <dbReference type="ARBA" id="ARBA00012438"/>
    </source>
</evidence>
<dbReference type="InterPro" id="IPR003594">
    <property type="entry name" value="HATPase_dom"/>
</dbReference>
<evidence type="ECO:0000256" key="1">
    <source>
        <dbReference type="ARBA" id="ARBA00000085"/>
    </source>
</evidence>
<dbReference type="InterPro" id="IPR011712">
    <property type="entry name" value="Sig_transdc_His_kin_sub3_dim/P"/>
</dbReference>
<accession>A0A438M216</accession>
<keyword evidence="8" id="KW-0902">Two-component regulatory system</keyword>
<proteinExistence type="predicted"/>
<keyword evidence="11" id="KW-1185">Reference proteome</keyword>
<keyword evidence="5" id="KW-0547">Nucleotide-binding</keyword>
<dbReference type="GO" id="GO:0016020">
    <property type="term" value="C:membrane"/>
    <property type="evidence" value="ECO:0007669"/>
    <property type="project" value="InterPro"/>
</dbReference>
<dbReference type="InterPro" id="IPR036890">
    <property type="entry name" value="HATPase_C_sf"/>
</dbReference>
<dbReference type="AlphaFoldDB" id="A0A438M216"/>
<evidence type="ECO:0000259" key="9">
    <source>
        <dbReference type="PROSITE" id="PS50109"/>
    </source>
</evidence>
<dbReference type="EMBL" id="SAUN01000001">
    <property type="protein sequence ID" value="RVX39792.1"/>
    <property type="molecule type" value="Genomic_DNA"/>
</dbReference>
<evidence type="ECO:0000256" key="7">
    <source>
        <dbReference type="ARBA" id="ARBA00022840"/>
    </source>
</evidence>
<keyword evidence="4" id="KW-0808">Transferase</keyword>
<dbReference type="GO" id="GO:0000155">
    <property type="term" value="F:phosphorelay sensor kinase activity"/>
    <property type="evidence" value="ECO:0007669"/>
    <property type="project" value="InterPro"/>
</dbReference>
<dbReference type="GO" id="GO:0005524">
    <property type="term" value="F:ATP binding"/>
    <property type="evidence" value="ECO:0007669"/>
    <property type="project" value="UniProtKB-KW"/>
</dbReference>
<feature type="domain" description="Histidine kinase" evidence="9">
    <location>
        <begin position="248"/>
        <end position="334"/>
    </location>
</feature>
<evidence type="ECO:0000256" key="8">
    <source>
        <dbReference type="ARBA" id="ARBA00023012"/>
    </source>
</evidence>
<evidence type="ECO:0000256" key="4">
    <source>
        <dbReference type="ARBA" id="ARBA00022679"/>
    </source>
</evidence>
<dbReference type="PROSITE" id="PS50109">
    <property type="entry name" value="HIS_KIN"/>
    <property type="match status" value="1"/>
</dbReference>
<comment type="catalytic activity">
    <reaction evidence="1">
        <text>ATP + protein L-histidine = ADP + protein N-phospho-L-histidine.</text>
        <dbReference type="EC" id="2.7.13.3"/>
    </reaction>
</comment>